<evidence type="ECO:0000256" key="7">
    <source>
        <dbReference type="ARBA" id="ARBA00022840"/>
    </source>
</evidence>
<keyword evidence="8" id="KW-0902">Two-component regulatory system</keyword>
<dbReference type="PANTHER" id="PTHR42878">
    <property type="entry name" value="TWO-COMPONENT HISTIDINE KINASE"/>
    <property type="match status" value="1"/>
</dbReference>
<dbReference type="Proteomes" id="UP000011910">
    <property type="component" value="Unassembled WGS sequence"/>
</dbReference>
<evidence type="ECO:0000256" key="4">
    <source>
        <dbReference type="ARBA" id="ARBA00022679"/>
    </source>
</evidence>
<evidence type="ECO:0000259" key="10">
    <source>
        <dbReference type="PROSITE" id="PS50109"/>
    </source>
</evidence>
<dbReference type="InterPro" id="IPR003661">
    <property type="entry name" value="HisK_dim/P_dom"/>
</dbReference>
<dbReference type="GO" id="GO:0000156">
    <property type="term" value="F:phosphorelay response regulator activity"/>
    <property type="evidence" value="ECO:0007669"/>
    <property type="project" value="TreeGrafter"/>
</dbReference>
<reference evidence="11 12" key="1">
    <citation type="journal article" date="2013" name="Genome Announc.">
        <title>Draft Genome Sequence of Cesiribacter andamanensis Strain AMV16T, Isolated from a Soil Sample from a Mud Volcano in the Andaman Islands, India.</title>
        <authorList>
            <person name="Shivaji S."/>
            <person name="Ara S."/>
            <person name="Begum Z."/>
            <person name="Srinivas T.N."/>
            <person name="Singh A."/>
            <person name="Kumar Pinnaka A."/>
        </authorList>
    </citation>
    <scope>NUCLEOTIDE SEQUENCE [LARGE SCALE GENOMIC DNA]</scope>
    <source>
        <strain evidence="11 12">AMV16</strain>
    </source>
</reference>
<dbReference type="InterPro" id="IPR036890">
    <property type="entry name" value="HATPase_C_sf"/>
</dbReference>
<feature type="coiled-coil region" evidence="9">
    <location>
        <begin position="175"/>
        <end position="220"/>
    </location>
</feature>
<evidence type="ECO:0000256" key="2">
    <source>
        <dbReference type="ARBA" id="ARBA00012438"/>
    </source>
</evidence>
<evidence type="ECO:0000256" key="6">
    <source>
        <dbReference type="ARBA" id="ARBA00022777"/>
    </source>
</evidence>
<dbReference type="GO" id="GO:0005524">
    <property type="term" value="F:ATP binding"/>
    <property type="evidence" value="ECO:0007669"/>
    <property type="project" value="UniProtKB-KW"/>
</dbReference>
<dbReference type="Pfam" id="PF00512">
    <property type="entry name" value="HisKA"/>
    <property type="match status" value="1"/>
</dbReference>
<dbReference type="CDD" id="cd00075">
    <property type="entry name" value="HATPase"/>
    <property type="match status" value="1"/>
</dbReference>
<comment type="caution">
    <text evidence="11">The sequence shown here is derived from an EMBL/GenBank/DDBJ whole genome shotgun (WGS) entry which is preliminary data.</text>
</comment>
<dbReference type="SUPFAM" id="SSF47384">
    <property type="entry name" value="Homodimeric domain of signal transducing histidine kinase"/>
    <property type="match status" value="1"/>
</dbReference>
<feature type="domain" description="Histidine kinase" evidence="10">
    <location>
        <begin position="227"/>
        <end position="436"/>
    </location>
</feature>
<dbReference type="STRING" id="1279009.ADICEAN_03632"/>
<keyword evidence="4 11" id="KW-0808">Transferase</keyword>
<evidence type="ECO:0000256" key="5">
    <source>
        <dbReference type="ARBA" id="ARBA00022741"/>
    </source>
</evidence>
<dbReference type="EC" id="2.7.13.3" evidence="2"/>
<dbReference type="PANTHER" id="PTHR42878:SF7">
    <property type="entry name" value="SENSOR HISTIDINE KINASE GLRK"/>
    <property type="match status" value="1"/>
</dbReference>
<evidence type="ECO:0000313" key="12">
    <source>
        <dbReference type="Proteomes" id="UP000011910"/>
    </source>
</evidence>
<name>M7N206_9BACT</name>
<keyword evidence="7" id="KW-0067">ATP-binding</keyword>
<dbReference type="InterPro" id="IPR050351">
    <property type="entry name" value="BphY/WalK/GraS-like"/>
</dbReference>
<dbReference type="Gene3D" id="3.30.565.10">
    <property type="entry name" value="Histidine kinase-like ATPase, C-terminal domain"/>
    <property type="match status" value="1"/>
</dbReference>
<evidence type="ECO:0000256" key="3">
    <source>
        <dbReference type="ARBA" id="ARBA00022553"/>
    </source>
</evidence>
<dbReference type="PRINTS" id="PR00344">
    <property type="entry name" value="BCTRLSENSOR"/>
</dbReference>
<dbReference type="PROSITE" id="PS50109">
    <property type="entry name" value="HIS_KIN"/>
    <property type="match status" value="1"/>
</dbReference>
<accession>M7N206</accession>
<dbReference type="Pfam" id="PF02518">
    <property type="entry name" value="HATPase_c"/>
    <property type="match status" value="1"/>
</dbReference>
<dbReference type="EMBL" id="AODQ01000132">
    <property type="protein sequence ID" value="EMR01246.1"/>
    <property type="molecule type" value="Genomic_DNA"/>
</dbReference>
<comment type="catalytic activity">
    <reaction evidence="1">
        <text>ATP + protein L-histidine = ADP + protein N-phospho-L-histidine.</text>
        <dbReference type="EC" id="2.7.13.3"/>
    </reaction>
</comment>
<evidence type="ECO:0000313" key="11">
    <source>
        <dbReference type="EMBL" id="EMR01246.1"/>
    </source>
</evidence>
<keyword evidence="9" id="KW-0175">Coiled coil</keyword>
<dbReference type="InterPro" id="IPR005467">
    <property type="entry name" value="His_kinase_dom"/>
</dbReference>
<dbReference type="CDD" id="cd00082">
    <property type="entry name" value="HisKA"/>
    <property type="match status" value="1"/>
</dbReference>
<dbReference type="SMART" id="SM00388">
    <property type="entry name" value="HisKA"/>
    <property type="match status" value="1"/>
</dbReference>
<dbReference type="GO" id="GO:0007234">
    <property type="term" value="P:osmosensory signaling via phosphorelay pathway"/>
    <property type="evidence" value="ECO:0007669"/>
    <property type="project" value="TreeGrafter"/>
</dbReference>
<dbReference type="GO" id="GO:0000155">
    <property type="term" value="F:phosphorelay sensor kinase activity"/>
    <property type="evidence" value="ECO:0007669"/>
    <property type="project" value="InterPro"/>
</dbReference>
<dbReference type="eggNOG" id="COG2205">
    <property type="taxonomic scope" value="Bacteria"/>
</dbReference>
<keyword evidence="12" id="KW-1185">Reference proteome</keyword>
<dbReference type="InterPro" id="IPR036097">
    <property type="entry name" value="HisK_dim/P_sf"/>
</dbReference>
<sequence>MSEQTFLQQSLRIRYEALSTFASALSRAQDQQAVAQAVAVHAKYVLDVYKLRIYYRFGEVALALELFRGGVQWPAVGSGAPLELLEAQLLQEELPRYVKGVALKEIEALEGTFFGDPRINSLYSLPLQLSEQHSLVLSVASKESNPYSDPDFRFIRLMADLLSSKFSQLLLLRNIETKNEEMAEVNHELVVLNEEIRRLNLFLEEKVQERTTALQRANEELNTIFYRTSHDFRRPLTTILGLANVARHITRDPEVLTLFQYAEEAVGDLNRMLEKLKDLSYLTTEERTPVQTDIGALLAAIQERYKEQVEERGIRFSCTDRLKKPHYAPEGMMYAILENLLENSIFYCGQAPQICLWLEQQGEDAVLNVQDNGQGIPAQYLEKVLEMYVRAHESTRGNGLGLYVVRRLVEQLQGQISISSRLGEGTLVQLRLPLQQS</sequence>
<evidence type="ECO:0000256" key="9">
    <source>
        <dbReference type="SAM" id="Coils"/>
    </source>
</evidence>
<dbReference type="GO" id="GO:0030295">
    <property type="term" value="F:protein kinase activator activity"/>
    <property type="evidence" value="ECO:0007669"/>
    <property type="project" value="TreeGrafter"/>
</dbReference>
<dbReference type="SMART" id="SM00387">
    <property type="entry name" value="HATPase_c"/>
    <property type="match status" value="1"/>
</dbReference>
<keyword evidence="6" id="KW-0418">Kinase</keyword>
<evidence type="ECO:0000256" key="1">
    <source>
        <dbReference type="ARBA" id="ARBA00000085"/>
    </source>
</evidence>
<dbReference type="SUPFAM" id="SSF55781">
    <property type="entry name" value="GAF domain-like"/>
    <property type="match status" value="1"/>
</dbReference>
<dbReference type="AlphaFoldDB" id="M7N206"/>
<proteinExistence type="predicted"/>
<gene>
    <name evidence="11" type="primary">cph1_21</name>
    <name evidence="11" type="ORF">ADICEAN_03632</name>
</gene>
<dbReference type="SUPFAM" id="SSF55874">
    <property type="entry name" value="ATPase domain of HSP90 chaperone/DNA topoisomerase II/histidine kinase"/>
    <property type="match status" value="1"/>
</dbReference>
<keyword evidence="3" id="KW-0597">Phosphoprotein</keyword>
<dbReference type="InterPro" id="IPR004358">
    <property type="entry name" value="Sig_transdc_His_kin-like_C"/>
</dbReference>
<dbReference type="Gene3D" id="1.10.287.130">
    <property type="match status" value="1"/>
</dbReference>
<dbReference type="InterPro" id="IPR003594">
    <property type="entry name" value="HATPase_dom"/>
</dbReference>
<evidence type="ECO:0000256" key="8">
    <source>
        <dbReference type="ARBA" id="ARBA00023012"/>
    </source>
</evidence>
<organism evidence="11 12">
    <name type="scientific">Cesiribacter andamanensis AMV16</name>
    <dbReference type="NCBI Taxonomy" id="1279009"/>
    <lineage>
        <taxon>Bacteria</taxon>
        <taxon>Pseudomonadati</taxon>
        <taxon>Bacteroidota</taxon>
        <taxon>Cytophagia</taxon>
        <taxon>Cytophagales</taxon>
        <taxon>Cesiribacteraceae</taxon>
        <taxon>Cesiribacter</taxon>
    </lineage>
</organism>
<dbReference type="OrthoDB" id="9808408at2"/>
<keyword evidence="5" id="KW-0547">Nucleotide-binding</keyword>
<dbReference type="RefSeq" id="WP_009197012.1">
    <property type="nucleotide sequence ID" value="NZ_AODQ01000132.1"/>
</dbReference>
<protein>
    <recommendedName>
        <fullName evidence="2">histidine kinase</fullName>
        <ecNumber evidence="2">2.7.13.3</ecNumber>
    </recommendedName>
</protein>